<dbReference type="Proteomes" id="UP000231246">
    <property type="component" value="Unassembled WGS sequence"/>
</dbReference>
<dbReference type="InterPro" id="IPR014942">
    <property type="entry name" value="AbiEii"/>
</dbReference>
<protein>
    <recommendedName>
        <fullName evidence="3">Nucleotidyl transferase AbiEii/AbiGii toxin family protein</fullName>
    </recommendedName>
</protein>
<evidence type="ECO:0000313" key="1">
    <source>
        <dbReference type="EMBL" id="PIP61147.1"/>
    </source>
</evidence>
<evidence type="ECO:0008006" key="3">
    <source>
        <dbReference type="Google" id="ProtNLM"/>
    </source>
</evidence>
<dbReference type="EMBL" id="PCTA01000033">
    <property type="protein sequence ID" value="PIP61147.1"/>
    <property type="molecule type" value="Genomic_DNA"/>
</dbReference>
<dbReference type="AlphaFoldDB" id="A0A2H0BTY8"/>
<organism evidence="1 2">
    <name type="scientific">Candidatus Roizmanbacteria bacterium CG22_combo_CG10-13_8_21_14_all_38_20</name>
    <dbReference type="NCBI Taxonomy" id="1974862"/>
    <lineage>
        <taxon>Bacteria</taxon>
        <taxon>Candidatus Roizmaniibacteriota</taxon>
    </lineage>
</organism>
<proteinExistence type="predicted"/>
<name>A0A2H0BTY8_9BACT</name>
<accession>A0A2H0BTY8</accession>
<evidence type="ECO:0000313" key="2">
    <source>
        <dbReference type="Proteomes" id="UP000231246"/>
    </source>
</evidence>
<sequence>MEKVKFTKPQQIVVDKFKLNSYLRNNFYFTRGTALSVYYFGHRESEDLDFFTEQYLPKELVQQFVSKIASKHKLKFNLREIDPVLIGEVYMKIENFTVLPKMLVPLTLPQLQRFFKRQSRQLAKSFTK</sequence>
<comment type="caution">
    <text evidence="1">The sequence shown here is derived from an EMBL/GenBank/DDBJ whole genome shotgun (WGS) entry which is preliminary data.</text>
</comment>
<dbReference type="Pfam" id="PF08843">
    <property type="entry name" value="AbiEii"/>
    <property type="match status" value="1"/>
</dbReference>
<reference evidence="1 2" key="1">
    <citation type="submission" date="2017-09" db="EMBL/GenBank/DDBJ databases">
        <title>Depth-based differentiation of microbial function through sediment-hosted aquifers and enrichment of novel symbionts in the deep terrestrial subsurface.</title>
        <authorList>
            <person name="Probst A.J."/>
            <person name="Ladd B."/>
            <person name="Jarett J.K."/>
            <person name="Geller-Mcgrath D.E."/>
            <person name="Sieber C.M."/>
            <person name="Emerson J.B."/>
            <person name="Anantharaman K."/>
            <person name="Thomas B.C."/>
            <person name="Malmstrom R."/>
            <person name="Stieglmeier M."/>
            <person name="Klingl A."/>
            <person name="Woyke T."/>
            <person name="Ryan C.M."/>
            <person name="Banfield J.F."/>
        </authorList>
    </citation>
    <scope>NUCLEOTIDE SEQUENCE [LARGE SCALE GENOMIC DNA]</scope>
    <source>
        <strain evidence="1">CG22_combo_CG10-13_8_21_14_all_38_20</strain>
    </source>
</reference>
<dbReference type="Gene3D" id="3.10.450.620">
    <property type="entry name" value="JHP933, nucleotidyltransferase-like core domain"/>
    <property type="match status" value="1"/>
</dbReference>
<gene>
    <name evidence="1" type="ORF">COW99_05130</name>
</gene>